<dbReference type="Proteomes" id="UP000186216">
    <property type="component" value="Unassembled WGS sequence"/>
</dbReference>
<sequence>MLVGIGHPRCGTGFTAALLRSCGLQVEHEKIGRDGIVSWMALSGRESVPWGHAIGPLAEDFRLFCIARSPLAAMGSILPENNNRRSIGWRATVIWEKLGVDIFSHSEVPQTGLGFALASFAYWYRIALDLHPEIIFRVDHEEDDTSLASFLGQPVQRSSGIELNSRPHIRRNDWHISELASFPRPLLYTAIDVAEALGYPEDARVISAQI</sequence>
<evidence type="ECO:0000313" key="1">
    <source>
        <dbReference type="EMBL" id="SIS92955.1"/>
    </source>
</evidence>
<gene>
    <name evidence="2" type="ORF">JHX88_15470</name>
    <name evidence="1" type="ORF">SAMN05421772_10943</name>
</gene>
<accession>A0AA45W5D6</accession>
<evidence type="ECO:0008006" key="5">
    <source>
        <dbReference type="Google" id="ProtNLM"/>
    </source>
</evidence>
<name>A0AA45W5D6_9RHOB</name>
<evidence type="ECO:0000313" key="4">
    <source>
        <dbReference type="Proteomes" id="UP001215549"/>
    </source>
</evidence>
<dbReference type="RefSeq" id="WP_141225843.1">
    <property type="nucleotide sequence ID" value="NZ_CP067140.1"/>
</dbReference>
<protein>
    <recommendedName>
        <fullName evidence="5">Sulfotransferase family protein</fullName>
    </recommendedName>
</protein>
<keyword evidence="4" id="KW-1185">Reference proteome</keyword>
<proteinExistence type="predicted"/>
<evidence type="ECO:0000313" key="3">
    <source>
        <dbReference type="Proteomes" id="UP000186216"/>
    </source>
</evidence>
<dbReference type="Proteomes" id="UP001215549">
    <property type="component" value="Chromosome"/>
</dbReference>
<organism evidence="1 3">
    <name type="scientific">Paracoccus saliphilus</name>
    <dbReference type="NCBI Taxonomy" id="405559"/>
    <lineage>
        <taxon>Bacteria</taxon>
        <taxon>Pseudomonadati</taxon>
        <taxon>Pseudomonadota</taxon>
        <taxon>Alphaproteobacteria</taxon>
        <taxon>Rhodobacterales</taxon>
        <taxon>Paracoccaceae</taxon>
        <taxon>Paracoccus</taxon>
    </lineage>
</organism>
<dbReference type="EMBL" id="CP067140">
    <property type="protein sequence ID" value="WCR02275.1"/>
    <property type="molecule type" value="Genomic_DNA"/>
</dbReference>
<reference evidence="1 3" key="1">
    <citation type="submission" date="2017-01" db="EMBL/GenBank/DDBJ databases">
        <authorList>
            <person name="Varghese N."/>
            <person name="Submissions S."/>
        </authorList>
    </citation>
    <scope>NUCLEOTIDE SEQUENCE [LARGE SCALE GENOMIC DNA]</scope>
    <source>
        <strain evidence="1 3">DSM 18447</strain>
    </source>
</reference>
<dbReference type="AlphaFoldDB" id="A0AA45W5D6"/>
<evidence type="ECO:0000313" key="2">
    <source>
        <dbReference type="EMBL" id="WCR02275.1"/>
    </source>
</evidence>
<dbReference type="EMBL" id="FTOU01000009">
    <property type="protein sequence ID" value="SIS92955.1"/>
    <property type="molecule type" value="Genomic_DNA"/>
</dbReference>
<reference evidence="2 4" key="2">
    <citation type="submission" date="2021-01" db="EMBL/GenBank/DDBJ databases">
        <title>Biogeographic distribution of Paracoccus.</title>
        <authorList>
            <person name="Hollensteiner J."/>
            <person name="Leineberger J."/>
            <person name="Brinkhoff T."/>
            <person name="Daniel R."/>
        </authorList>
    </citation>
    <scope>NUCLEOTIDE SEQUENCE [LARGE SCALE GENOMIC DNA]</scope>
    <source>
        <strain evidence="2 4">DSM 18447</strain>
    </source>
</reference>